<dbReference type="Proteomes" id="UP000029665">
    <property type="component" value="Unassembled WGS sequence"/>
</dbReference>
<dbReference type="AlphaFoldDB" id="A0A060ST34"/>
<feature type="compositionally biased region" description="Polar residues" evidence="1">
    <location>
        <begin position="65"/>
        <end position="74"/>
    </location>
</feature>
<dbReference type="HOGENOM" id="CLU_1215330_0_0_1"/>
<sequence>MLGGLTRRISSLCDQVKELRADISTTSARERERLRQSRVATAHETGAGLSATSQDEECPDGRPVTQANRESSLATPRDGDGPSNDSSERAPTSAELTGVDGAEVRVASKARVAAGAIPIPSAQSDLDVALDSDCTSTSGNVSAELLHDPTVQAIHMVGQISTSAEERGNLAMAPENRDGSGSLPSTISYGAIVRSMWFDNSRSLLRAFSRLLPVKPERRHSSSPSTCG</sequence>
<evidence type="ECO:0000313" key="2">
    <source>
        <dbReference type="EMBL" id="CDO77286.1"/>
    </source>
</evidence>
<evidence type="ECO:0000313" key="3">
    <source>
        <dbReference type="Proteomes" id="UP000029665"/>
    </source>
</evidence>
<accession>A0A060ST34</accession>
<evidence type="ECO:0000256" key="1">
    <source>
        <dbReference type="SAM" id="MobiDB-lite"/>
    </source>
</evidence>
<feature type="region of interest" description="Disordered" evidence="1">
    <location>
        <begin position="25"/>
        <end position="100"/>
    </location>
</feature>
<gene>
    <name evidence="2" type="ORF">BN946_scf184753.g36</name>
</gene>
<reference evidence="2" key="1">
    <citation type="submission" date="2014-01" db="EMBL/GenBank/DDBJ databases">
        <title>The genome of the white-rot fungus Pycnoporus cinnabarinus: a basidiomycete model with a versatile arsenal for lignocellulosic biomass breakdown.</title>
        <authorList>
            <person name="Levasseur A."/>
            <person name="Lomascolo A."/>
            <person name="Ruiz-Duenas F.J."/>
            <person name="Uzan E."/>
            <person name="Piumi F."/>
            <person name="Kues U."/>
            <person name="Ram A.F.J."/>
            <person name="Murat C."/>
            <person name="Haon M."/>
            <person name="Benoit I."/>
            <person name="Arfi Y."/>
            <person name="Chevret D."/>
            <person name="Drula E."/>
            <person name="Kwon M.J."/>
            <person name="Gouret P."/>
            <person name="Lesage-Meessen L."/>
            <person name="Lombard V."/>
            <person name="Mariette J."/>
            <person name="Noirot C."/>
            <person name="Park J."/>
            <person name="Patyshakuliyeva A."/>
            <person name="Wieneger R.A.B."/>
            <person name="Wosten H.A.B."/>
            <person name="Martin F."/>
            <person name="Coutinho P.M."/>
            <person name="de Vries R."/>
            <person name="Martinez A.T."/>
            <person name="Klopp C."/>
            <person name="Pontarotti P."/>
            <person name="Henrissat B."/>
            <person name="Record E."/>
        </authorList>
    </citation>
    <scope>NUCLEOTIDE SEQUENCE [LARGE SCALE GENOMIC DNA]</scope>
    <source>
        <strain evidence="2">BRFM137</strain>
    </source>
</reference>
<organism evidence="2 3">
    <name type="scientific">Pycnoporus cinnabarinus</name>
    <name type="common">Cinnabar-red polypore</name>
    <name type="synonym">Trametes cinnabarina</name>
    <dbReference type="NCBI Taxonomy" id="5643"/>
    <lineage>
        <taxon>Eukaryota</taxon>
        <taxon>Fungi</taxon>
        <taxon>Dikarya</taxon>
        <taxon>Basidiomycota</taxon>
        <taxon>Agaricomycotina</taxon>
        <taxon>Agaricomycetes</taxon>
        <taxon>Polyporales</taxon>
        <taxon>Polyporaceae</taxon>
        <taxon>Trametes</taxon>
    </lineage>
</organism>
<protein>
    <submittedName>
        <fullName evidence="2">Uncharacterized protein</fullName>
    </submittedName>
</protein>
<dbReference type="OrthoDB" id="2758729at2759"/>
<proteinExistence type="predicted"/>
<keyword evidence="3" id="KW-1185">Reference proteome</keyword>
<dbReference type="EMBL" id="CCBP010000447">
    <property type="protein sequence ID" value="CDO77286.1"/>
    <property type="molecule type" value="Genomic_DNA"/>
</dbReference>
<comment type="caution">
    <text evidence="2">The sequence shown here is derived from an EMBL/GenBank/DDBJ whole genome shotgun (WGS) entry which is preliminary data.</text>
</comment>
<name>A0A060ST34_PYCCI</name>